<keyword evidence="1" id="KW-0805">Transcription regulation</keyword>
<dbReference type="PANTHER" id="PTHR35807">
    <property type="entry name" value="TRANSCRIPTIONAL REGULATOR REDD-RELATED"/>
    <property type="match status" value="1"/>
</dbReference>
<dbReference type="Pfam" id="PF03704">
    <property type="entry name" value="BTAD"/>
    <property type="match status" value="1"/>
</dbReference>
<dbReference type="EMBL" id="BONY01000042">
    <property type="protein sequence ID" value="GIH07910.1"/>
    <property type="molecule type" value="Genomic_DNA"/>
</dbReference>
<dbReference type="InterPro" id="IPR051677">
    <property type="entry name" value="AfsR-DnrI-RedD_regulator"/>
</dbReference>
<keyword evidence="2" id="KW-0804">Transcription</keyword>
<dbReference type="SMART" id="SM00382">
    <property type="entry name" value="AAA"/>
    <property type="match status" value="1"/>
</dbReference>
<dbReference type="InterPro" id="IPR019734">
    <property type="entry name" value="TPR_rpt"/>
</dbReference>
<dbReference type="AlphaFoldDB" id="A0A8J3QE20"/>
<organism evidence="5 6">
    <name type="scientific">Rhizocola hellebori</name>
    <dbReference type="NCBI Taxonomy" id="1392758"/>
    <lineage>
        <taxon>Bacteria</taxon>
        <taxon>Bacillati</taxon>
        <taxon>Actinomycetota</taxon>
        <taxon>Actinomycetes</taxon>
        <taxon>Micromonosporales</taxon>
        <taxon>Micromonosporaceae</taxon>
        <taxon>Rhizocola</taxon>
    </lineage>
</organism>
<dbReference type="SMART" id="SM00028">
    <property type="entry name" value="TPR"/>
    <property type="match status" value="5"/>
</dbReference>
<dbReference type="Pfam" id="PF00931">
    <property type="entry name" value="NB-ARC"/>
    <property type="match status" value="1"/>
</dbReference>
<dbReference type="InterPro" id="IPR005158">
    <property type="entry name" value="BTAD"/>
</dbReference>
<dbReference type="PANTHER" id="PTHR35807:SF1">
    <property type="entry name" value="TRANSCRIPTIONAL REGULATOR REDD"/>
    <property type="match status" value="1"/>
</dbReference>
<dbReference type="Gene3D" id="3.40.50.300">
    <property type="entry name" value="P-loop containing nucleotide triphosphate hydrolases"/>
    <property type="match status" value="1"/>
</dbReference>
<feature type="domain" description="Bacterial transcriptional activator" evidence="4">
    <location>
        <begin position="57"/>
        <end position="198"/>
    </location>
</feature>
<dbReference type="SUPFAM" id="SSF48452">
    <property type="entry name" value="TPR-like"/>
    <property type="match status" value="3"/>
</dbReference>
<dbReference type="PRINTS" id="PR00364">
    <property type="entry name" value="DISEASERSIST"/>
</dbReference>
<evidence type="ECO:0000256" key="1">
    <source>
        <dbReference type="ARBA" id="ARBA00023015"/>
    </source>
</evidence>
<dbReference type="Proteomes" id="UP000612899">
    <property type="component" value="Unassembled WGS sequence"/>
</dbReference>
<dbReference type="SUPFAM" id="SSF52540">
    <property type="entry name" value="P-loop containing nucleoside triphosphate hydrolases"/>
    <property type="match status" value="1"/>
</dbReference>
<dbReference type="GO" id="GO:0043531">
    <property type="term" value="F:ADP binding"/>
    <property type="evidence" value="ECO:0007669"/>
    <property type="project" value="InterPro"/>
</dbReference>
<dbReference type="Pfam" id="PF13424">
    <property type="entry name" value="TPR_12"/>
    <property type="match status" value="1"/>
</dbReference>
<dbReference type="GO" id="GO:0003677">
    <property type="term" value="F:DNA binding"/>
    <property type="evidence" value="ECO:0007669"/>
    <property type="project" value="TreeGrafter"/>
</dbReference>
<evidence type="ECO:0000313" key="6">
    <source>
        <dbReference type="Proteomes" id="UP000612899"/>
    </source>
</evidence>
<dbReference type="GO" id="GO:0006355">
    <property type="term" value="P:regulation of DNA-templated transcription"/>
    <property type="evidence" value="ECO:0007669"/>
    <property type="project" value="TreeGrafter"/>
</dbReference>
<feature type="domain" description="AAA+ ATPase" evidence="3">
    <location>
        <begin position="247"/>
        <end position="385"/>
    </location>
</feature>
<evidence type="ECO:0000259" key="3">
    <source>
        <dbReference type="SMART" id="SM00382"/>
    </source>
</evidence>
<dbReference type="InterPro" id="IPR002182">
    <property type="entry name" value="NB-ARC"/>
</dbReference>
<dbReference type="Gene3D" id="1.25.40.10">
    <property type="entry name" value="Tetratricopeptide repeat domain"/>
    <property type="match status" value="3"/>
</dbReference>
<evidence type="ECO:0000256" key="2">
    <source>
        <dbReference type="ARBA" id="ARBA00023163"/>
    </source>
</evidence>
<reference evidence="5" key="1">
    <citation type="submission" date="2021-01" db="EMBL/GenBank/DDBJ databases">
        <title>Whole genome shotgun sequence of Rhizocola hellebori NBRC 109834.</title>
        <authorList>
            <person name="Komaki H."/>
            <person name="Tamura T."/>
        </authorList>
    </citation>
    <scope>NUCLEOTIDE SEQUENCE</scope>
    <source>
        <strain evidence="5">NBRC 109834</strain>
    </source>
</reference>
<evidence type="ECO:0000313" key="5">
    <source>
        <dbReference type="EMBL" id="GIH07910.1"/>
    </source>
</evidence>
<dbReference type="CDD" id="cd15831">
    <property type="entry name" value="BTAD"/>
    <property type="match status" value="1"/>
</dbReference>
<dbReference type="InterPro" id="IPR011990">
    <property type="entry name" value="TPR-like_helical_dom_sf"/>
</dbReference>
<evidence type="ECO:0000259" key="4">
    <source>
        <dbReference type="SMART" id="SM01043"/>
    </source>
</evidence>
<accession>A0A8J3QE20</accession>
<sequence>MPSAIEALWGGKAPQTARTRVHDYASTIRRQLLEWGAPDCVESGRFGYILRATRDCVDALDQATGLREARSCTDTTKAIARYREALALWSGEPLADATGSFVDGTRIRLVNQYLNGIEAVTDLELARGEHAAVAAELTPLAAQHPLRERLTGILMLALHRSGDRQAALALYRRCRAELAETLGLEPGAELQRLHQAILAADPTLDLDAATAEPVRLSRPSPAQLPFAPATLAGRERQLDKLDAAAQPGRIVAVTGRGGVGKTALAVAWSHAQSGQFPDGQLYVNLHGFSPGSPVPVAEALAGFLRSLGVPGEQIPTREDEAAARLRTELAGARMLMLLDNAAHAGQVRPLLPGGTTVTVLVTSRDRLSGLAATHDAAQIELDSLEPGDSAGLLRRLLPDRHLSPQEAAELADRCSHMPLALRIAAARLRDEPELPVRRYAADLKDGAGLGELAITGDPDTAIRATFDLSYARLDSAQRRVFRLLSLVPGGDFDAMAVARLAGSSLSRAQEQLAGLIAAHLVDTVANGRCAMHDLIRAYATEKAVADETAKQLRTARDRLFGWYLANARAASRITIPELPLLPGSVKTVWKDAADARRWLETERRNLVATVKVAPEAGLPGYAWRLPDALRGFLWHAAHRSDWLSTASAALQAATATGDPLALTAAHLNLGWYHFVFGRDEQAREHYDLAARLAEPAGWIEAQVSALVNAARAERDLGQLASALSRTQLMLKLEREHALGSAREAIIHGLIASICLLAGMLTEALHHAQLGVAAPASPVVVAGNTVILAEVQLARGETGPAAQRFTEAAQIFEKLGHRAGRAKCGAGLGAVAIEHERYPQAAAHLDEALSLARQAGDDSTDAEVSLQLGRLMVRTGRPAAALDHLHRARQLRTVPTVRIAALIELSRALHALGRTAEAIEAAQTAWDEAAGSEYARLVTAAEQALQTLKD</sequence>
<dbReference type="SMART" id="SM01043">
    <property type="entry name" value="BTAD"/>
    <property type="match status" value="1"/>
</dbReference>
<gene>
    <name evidence="5" type="ORF">Rhe02_59770</name>
</gene>
<comment type="caution">
    <text evidence="5">The sequence shown here is derived from an EMBL/GenBank/DDBJ whole genome shotgun (WGS) entry which is preliminary data.</text>
</comment>
<protein>
    <submittedName>
        <fullName evidence="5">SARP family transcriptional regulator</fullName>
    </submittedName>
</protein>
<dbReference type="InterPro" id="IPR003593">
    <property type="entry name" value="AAA+_ATPase"/>
</dbReference>
<keyword evidence="6" id="KW-1185">Reference proteome</keyword>
<name>A0A8J3QE20_9ACTN</name>
<dbReference type="InterPro" id="IPR027417">
    <property type="entry name" value="P-loop_NTPase"/>
</dbReference>
<proteinExistence type="predicted"/>